<sequence length="87" mass="9680">MSNFLLFAAGFLLGASAFGMLAILMIAHRPPSITKASRKPVDVQYTHRQYRDAEGRREDRLPRVQPLDEAGVGGIRYEFMGVGNEDV</sequence>
<reference evidence="1" key="1">
    <citation type="submission" date="2024-07" db="EMBL/GenBank/DDBJ databases">
        <title>A survey of Mimosa microsymbionts across Brazilian biomes reveals a high diversity of Paraburkholderia nodulating endemic species, but also that Cupriavidus is common as a symbiont of widespread species.</title>
        <authorList>
            <person name="Rouws L."/>
            <person name="Barauna A."/>
            <person name="Beukes C."/>
            <person name="Rouws J.R.C."/>
            <person name="De Faria S.M."/>
            <person name="Gross E."/>
            <person name="Bueno Dos Reis Junior F."/>
            <person name="Simon M.F."/>
            <person name="Maluk M."/>
            <person name="Odee D.W."/>
            <person name="Kenicer G."/>
            <person name="Young J.P.W."/>
            <person name="Reis V.M."/>
            <person name="Zilli J."/>
            <person name="James E.K."/>
        </authorList>
    </citation>
    <scope>NUCLEOTIDE SEQUENCE</scope>
    <source>
        <strain evidence="1">EG181B</strain>
    </source>
</reference>
<dbReference type="Proteomes" id="UP001558850">
    <property type="component" value="Unassembled WGS sequence"/>
</dbReference>
<accession>A0ACC6U103</accession>
<protein>
    <submittedName>
        <fullName evidence="1">Uncharacterized protein</fullName>
    </submittedName>
</protein>
<evidence type="ECO:0000313" key="1">
    <source>
        <dbReference type="EMBL" id="MEX3933294.1"/>
    </source>
</evidence>
<gene>
    <name evidence="1" type="ORF">AB4Y32_16075</name>
</gene>
<evidence type="ECO:0000313" key="2">
    <source>
        <dbReference type="Proteomes" id="UP001558850"/>
    </source>
</evidence>
<organism evidence="1 2">
    <name type="scientific">Paraburkholderia phymatum</name>
    <dbReference type="NCBI Taxonomy" id="148447"/>
    <lineage>
        <taxon>Bacteria</taxon>
        <taxon>Pseudomonadati</taxon>
        <taxon>Pseudomonadota</taxon>
        <taxon>Betaproteobacteria</taxon>
        <taxon>Burkholderiales</taxon>
        <taxon>Burkholderiaceae</taxon>
        <taxon>Paraburkholderia</taxon>
    </lineage>
</organism>
<dbReference type="EMBL" id="JBFRCH010000007">
    <property type="protein sequence ID" value="MEX3933294.1"/>
    <property type="molecule type" value="Genomic_DNA"/>
</dbReference>
<proteinExistence type="predicted"/>
<comment type="caution">
    <text evidence="1">The sequence shown here is derived from an EMBL/GenBank/DDBJ whole genome shotgun (WGS) entry which is preliminary data.</text>
</comment>
<keyword evidence="2" id="KW-1185">Reference proteome</keyword>
<name>A0ACC6U103_9BURK</name>